<dbReference type="GO" id="GO:0003700">
    <property type="term" value="F:DNA-binding transcription factor activity"/>
    <property type="evidence" value="ECO:0007669"/>
    <property type="project" value="InterPro"/>
</dbReference>
<dbReference type="AlphaFoldDB" id="A0A9W6SHR5"/>
<keyword evidence="3" id="KW-0804">Transcription</keyword>
<evidence type="ECO:0000256" key="3">
    <source>
        <dbReference type="ARBA" id="ARBA00023163"/>
    </source>
</evidence>
<dbReference type="GO" id="GO:0043565">
    <property type="term" value="F:sequence-specific DNA binding"/>
    <property type="evidence" value="ECO:0007669"/>
    <property type="project" value="InterPro"/>
</dbReference>
<dbReference type="SUPFAM" id="SSF46689">
    <property type="entry name" value="Homeodomain-like"/>
    <property type="match status" value="2"/>
</dbReference>
<reference evidence="5" key="1">
    <citation type="submission" date="2023-03" db="EMBL/GenBank/DDBJ databases">
        <title>Actinorhabdospora filicis NBRC 111898.</title>
        <authorList>
            <person name="Ichikawa N."/>
            <person name="Sato H."/>
            <person name="Tonouchi N."/>
        </authorList>
    </citation>
    <scope>NUCLEOTIDE SEQUENCE</scope>
    <source>
        <strain evidence="5">NBRC 111898</strain>
    </source>
</reference>
<dbReference type="InterPro" id="IPR018062">
    <property type="entry name" value="HTH_AraC-typ_CS"/>
</dbReference>
<evidence type="ECO:0000313" key="5">
    <source>
        <dbReference type="EMBL" id="GLZ77350.1"/>
    </source>
</evidence>
<comment type="caution">
    <text evidence="5">The sequence shown here is derived from an EMBL/GenBank/DDBJ whole genome shotgun (WGS) entry which is preliminary data.</text>
</comment>
<dbReference type="SMART" id="SM00342">
    <property type="entry name" value="HTH_ARAC"/>
    <property type="match status" value="1"/>
</dbReference>
<gene>
    <name evidence="5" type="ORF">Afil01_21570</name>
</gene>
<dbReference type="Proteomes" id="UP001165079">
    <property type="component" value="Unassembled WGS sequence"/>
</dbReference>
<dbReference type="Gene3D" id="3.40.50.880">
    <property type="match status" value="1"/>
</dbReference>
<dbReference type="InterPro" id="IPR009057">
    <property type="entry name" value="Homeodomain-like_sf"/>
</dbReference>
<dbReference type="Pfam" id="PF01965">
    <property type="entry name" value="DJ-1_PfpI"/>
    <property type="match status" value="1"/>
</dbReference>
<feature type="domain" description="HTH araC/xylS-type" evidence="4">
    <location>
        <begin position="203"/>
        <end position="301"/>
    </location>
</feature>
<keyword evidence="2" id="KW-0238">DNA-binding</keyword>
<name>A0A9W6SHR5_9ACTN</name>
<dbReference type="PANTHER" id="PTHR43130:SF3">
    <property type="entry name" value="HTH-TYPE TRANSCRIPTIONAL REGULATOR RV1931C"/>
    <property type="match status" value="1"/>
</dbReference>
<evidence type="ECO:0000313" key="6">
    <source>
        <dbReference type="Proteomes" id="UP001165079"/>
    </source>
</evidence>
<organism evidence="5 6">
    <name type="scientific">Actinorhabdospora filicis</name>
    <dbReference type="NCBI Taxonomy" id="1785913"/>
    <lineage>
        <taxon>Bacteria</taxon>
        <taxon>Bacillati</taxon>
        <taxon>Actinomycetota</taxon>
        <taxon>Actinomycetes</taxon>
        <taxon>Micromonosporales</taxon>
        <taxon>Micromonosporaceae</taxon>
        <taxon>Actinorhabdospora</taxon>
    </lineage>
</organism>
<dbReference type="Pfam" id="PF12833">
    <property type="entry name" value="HTH_18"/>
    <property type="match status" value="1"/>
</dbReference>
<dbReference type="InterPro" id="IPR052158">
    <property type="entry name" value="INH-QAR"/>
</dbReference>
<dbReference type="CDD" id="cd03137">
    <property type="entry name" value="GATase1_AraC_1"/>
    <property type="match status" value="1"/>
</dbReference>
<dbReference type="RefSeq" id="WP_285662468.1">
    <property type="nucleotide sequence ID" value="NZ_BSTX01000001.1"/>
</dbReference>
<dbReference type="SUPFAM" id="SSF52317">
    <property type="entry name" value="Class I glutamine amidotransferase-like"/>
    <property type="match status" value="1"/>
</dbReference>
<dbReference type="PANTHER" id="PTHR43130">
    <property type="entry name" value="ARAC-FAMILY TRANSCRIPTIONAL REGULATOR"/>
    <property type="match status" value="1"/>
</dbReference>
<protein>
    <submittedName>
        <fullName evidence="5">AraC family transcriptional regulator</fullName>
    </submittedName>
</protein>
<proteinExistence type="predicted"/>
<dbReference type="InterPro" id="IPR029062">
    <property type="entry name" value="Class_I_gatase-like"/>
</dbReference>
<evidence type="ECO:0000256" key="2">
    <source>
        <dbReference type="ARBA" id="ARBA00023125"/>
    </source>
</evidence>
<dbReference type="Gene3D" id="1.10.10.60">
    <property type="entry name" value="Homeodomain-like"/>
    <property type="match status" value="1"/>
</dbReference>
<dbReference type="PROSITE" id="PS00041">
    <property type="entry name" value="HTH_ARAC_FAMILY_1"/>
    <property type="match status" value="1"/>
</dbReference>
<dbReference type="EMBL" id="BSTX01000001">
    <property type="protein sequence ID" value="GLZ77350.1"/>
    <property type="molecule type" value="Genomic_DNA"/>
</dbReference>
<keyword evidence="1" id="KW-0805">Transcription regulation</keyword>
<accession>A0A9W6SHR5</accession>
<dbReference type="PROSITE" id="PS01124">
    <property type="entry name" value="HTH_ARAC_FAMILY_2"/>
    <property type="match status" value="1"/>
</dbReference>
<evidence type="ECO:0000259" key="4">
    <source>
        <dbReference type="PROSITE" id="PS01124"/>
    </source>
</evidence>
<keyword evidence="6" id="KW-1185">Reference proteome</keyword>
<dbReference type="InterPro" id="IPR002818">
    <property type="entry name" value="DJ-1/PfpI"/>
</dbReference>
<evidence type="ECO:0000256" key="1">
    <source>
        <dbReference type="ARBA" id="ARBA00023015"/>
    </source>
</evidence>
<dbReference type="InterPro" id="IPR018060">
    <property type="entry name" value="HTH_AraC"/>
</dbReference>
<sequence length="304" mass="33159">MQNVAAYLRPGAGIHTVGVVGEIFNRPPFTFAYCADTTGPLTTDVGLTVHIEHGLDRLKKADLILLLPGEGHDDPPSQDLTAILRKTKAIVAAPCVGAFMLAATGLLDGRHATTHWAFTDRLAQTHPNITVTPDALYVDEGRLLTGAGVAAAADLCLHVIRRELGARKAGEIARAMVIPPHREGGQRQYATTPVAEVTDDRLAHITDWAQENLAKNITVADLARRALVSERGFARRFKDATGQSPHAWLTERRLRRAEELLEGGDLSVEEIAHHVGYGSAAALRRQFARRRGVAPRDYRRTFRG</sequence>